<dbReference type="Proteomes" id="UP001424532">
    <property type="component" value="Unassembled WGS sequence"/>
</dbReference>
<feature type="transmembrane region" description="Helical" evidence="1">
    <location>
        <begin position="12"/>
        <end position="32"/>
    </location>
</feature>
<keyword evidence="4" id="KW-1185">Reference proteome</keyword>
<dbReference type="CDD" id="cd14527">
    <property type="entry name" value="DSP_bac"/>
    <property type="match status" value="1"/>
</dbReference>
<feature type="transmembrane region" description="Helical" evidence="1">
    <location>
        <begin position="243"/>
        <end position="261"/>
    </location>
</feature>
<dbReference type="SUPFAM" id="SSF52799">
    <property type="entry name" value="(Phosphotyrosine protein) phosphatases II"/>
    <property type="match status" value="1"/>
</dbReference>
<keyword evidence="1" id="KW-0472">Membrane</keyword>
<feature type="transmembrane region" description="Helical" evidence="1">
    <location>
        <begin position="130"/>
        <end position="149"/>
    </location>
</feature>
<organism evidence="3 4">
    <name type="scientific">Pseudomonas sichuanensis</name>
    <dbReference type="NCBI Taxonomy" id="2213015"/>
    <lineage>
        <taxon>Bacteria</taxon>
        <taxon>Pseudomonadati</taxon>
        <taxon>Pseudomonadota</taxon>
        <taxon>Gammaproteobacteria</taxon>
        <taxon>Pseudomonadales</taxon>
        <taxon>Pseudomonadaceae</taxon>
        <taxon>Pseudomonas</taxon>
    </lineage>
</organism>
<proteinExistence type="predicted"/>
<dbReference type="Gene3D" id="3.90.190.10">
    <property type="entry name" value="Protein tyrosine phosphatase superfamily"/>
    <property type="match status" value="1"/>
</dbReference>
<feature type="domain" description="Tyrosine specific protein phosphatases" evidence="2">
    <location>
        <begin position="356"/>
        <end position="425"/>
    </location>
</feature>
<dbReference type="PROSITE" id="PS50056">
    <property type="entry name" value="TYR_PHOSPHATASE_2"/>
    <property type="match status" value="1"/>
</dbReference>
<dbReference type="InterPro" id="IPR029021">
    <property type="entry name" value="Prot-tyrosine_phosphatase-like"/>
</dbReference>
<evidence type="ECO:0000256" key="1">
    <source>
        <dbReference type="SAM" id="Phobius"/>
    </source>
</evidence>
<accession>A0ABV0DPJ7</accession>
<feature type="transmembrane region" description="Helical" evidence="1">
    <location>
        <begin position="85"/>
        <end position="103"/>
    </location>
</feature>
<dbReference type="PANTHER" id="PTHR47216">
    <property type="match status" value="1"/>
</dbReference>
<dbReference type="InterPro" id="IPR020422">
    <property type="entry name" value="TYR_PHOSPHATASE_DUAL_dom"/>
</dbReference>
<keyword evidence="1" id="KW-1133">Transmembrane helix</keyword>
<gene>
    <name evidence="3" type="ORF">ABFE88_24455</name>
</gene>
<reference evidence="3 4" key="1">
    <citation type="submission" date="2024-05" db="EMBL/GenBank/DDBJ databases">
        <title>Sequence of Lycoming College course isolates.</title>
        <authorList>
            <person name="Reigle C.A."/>
            <person name="Newman J.D."/>
        </authorList>
    </citation>
    <scope>NUCLEOTIDE SEQUENCE [LARGE SCALE GENOMIC DNA]</scope>
    <source>
        <strain evidence="3 4">CAR-09</strain>
    </source>
</reference>
<dbReference type="Pfam" id="PF00782">
    <property type="entry name" value="DSPc"/>
    <property type="match status" value="1"/>
</dbReference>
<feature type="transmembrane region" description="Helical" evidence="1">
    <location>
        <begin position="52"/>
        <end position="73"/>
    </location>
</feature>
<evidence type="ECO:0000313" key="4">
    <source>
        <dbReference type="Proteomes" id="UP001424532"/>
    </source>
</evidence>
<keyword evidence="1" id="KW-0812">Transmembrane</keyword>
<dbReference type="RefSeq" id="WP_347151652.1">
    <property type="nucleotide sequence ID" value="NZ_JBDLYL010000042.1"/>
</dbReference>
<dbReference type="SMART" id="SM00195">
    <property type="entry name" value="DSPc"/>
    <property type="match status" value="1"/>
</dbReference>
<dbReference type="PANTHER" id="PTHR47216:SF4">
    <property type="entry name" value="OS01G0859400 PROTEIN"/>
    <property type="match status" value="1"/>
</dbReference>
<dbReference type="EMBL" id="JBDLYL010000042">
    <property type="protein sequence ID" value="MEN8642812.1"/>
    <property type="molecule type" value="Genomic_DNA"/>
</dbReference>
<evidence type="ECO:0000313" key="3">
    <source>
        <dbReference type="EMBL" id="MEN8642812.1"/>
    </source>
</evidence>
<protein>
    <submittedName>
        <fullName evidence="3">Phosphatase PAP2/dual specificity phosphatase family protein</fullName>
    </submittedName>
</protein>
<comment type="caution">
    <text evidence="3">The sequence shown here is derived from an EMBL/GenBank/DDBJ whole genome shotgun (WGS) entry which is preliminary data.</text>
</comment>
<feature type="transmembrane region" description="Helical" evidence="1">
    <location>
        <begin position="273"/>
        <end position="291"/>
    </location>
</feature>
<name>A0ABV0DPJ7_9PSED</name>
<dbReference type="CDD" id="cd03386">
    <property type="entry name" value="PAP2_Aur1_like"/>
    <property type="match status" value="1"/>
</dbReference>
<feature type="transmembrane region" description="Helical" evidence="1">
    <location>
        <begin position="219"/>
        <end position="237"/>
    </location>
</feature>
<feature type="transmembrane region" description="Helical" evidence="1">
    <location>
        <begin position="180"/>
        <end position="198"/>
    </location>
</feature>
<dbReference type="InterPro" id="IPR000340">
    <property type="entry name" value="Dual-sp_phosphatase_cat-dom"/>
</dbReference>
<feature type="transmembrane region" description="Helical" evidence="1">
    <location>
        <begin position="156"/>
        <end position="174"/>
    </location>
</feature>
<sequence length="434" mass="48763">MAREAGLIRRGVLWLLLLGPFFFLSYGLANNYTAGREDVGSLVFAWERHMPLWPWTIIPYWSIDLLYGLSFLLPHTRREMDRHALALLTAQLVSVACFLLWPLRFTFERPELSGLFGWLFDVLMGFDKPYNQAPSLHIALLVIIWTMFARHTQRRIWRWLVHGWMGLIGVSVLTTWQHHFIDLPTGALAGFVCLWLWPQQGPLPWQQARLARAPKRWRLALRYGLGAMLLAVLALKLGHVSLWLLWPAVSLLLVALNYGLFGAGGFQKGADGRLSIAASVLLAPYLLAAWANSRLWTWGHPQADEVLDGVYLGRMPGHGEATAFAAVIDLCAELAFEQPVQYYQSLPSLDLIAPSRQTLEQAAAAIEHLRQHGPLLVCCALGYSRSASAVAAWLIVSGRCSDASQAEMLIRKARPRVVLHSAHRHALQQLEARP</sequence>
<dbReference type="InterPro" id="IPR000387">
    <property type="entry name" value="Tyr_Pase_dom"/>
</dbReference>
<evidence type="ECO:0000259" key="2">
    <source>
        <dbReference type="PROSITE" id="PS50056"/>
    </source>
</evidence>